<reference evidence="3" key="1">
    <citation type="submission" date="2016-06" db="UniProtKB">
        <authorList>
            <consortium name="WormBaseParasite"/>
        </authorList>
    </citation>
    <scope>IDENTIFICATION</scope>
</reference>
<dbReference type="EMBL" id="UYWY01002097">
    <property type="protein sequence ID" value="VDM27689.1"/>
    <property type="molecule type" value="Genomic_DNA"/>
</dbReference>
<evidence type="ECO:0000313" key="1">
    <source>
        <dbReference type="EMBL" id="VDM27689.1"/>
    </source>
</evidence>
<dbReference type="AlphaFoldDB" id="A0A183U149"/>
<dbReference type="Proteomes" id="UP000050794">
    <property type="component" value="Unassembled WGS sequence"/>
</dbReference>
<keyword evidence="2" id="KW-1185">Reference proteome</keyword>
<accession>A0A183U149</accession>
<evidence type="ECO:0000313" key="3">
    <source>
        <dbReference type="WBParaSite" id="TCNE_0000221901-mRNA-1"/>
    </source>
</evidence>
<organism evidence="2 3">
    <name type="scientific">Toxocara canis</name>
    <name type="common">Canine roundworm</name>
    <dbReference type="NCBI Taxonomy" id="6265"/>
    <lineage>
        <taxon>Eukaryota</taxon>
        <taxon>Metazoa</taxon>
        <taxon>Ecdysozoa</taxon>
        <taxon>Nematoda</taxon>
        <taxon>Chromadorea</taxon>
        <taxon>Rhabditida</taxon>
        <taxon>Spirurina</taxon>
        <taxon>Ascaridomorpha</taxon>
        <taxon>Ascaridoidea</taxon>
        <taxon>Toxocaridae</taxon>
        <taxon>Toxocara</taxon>
    </lineage>
</organism>
<proteinExistence type="predicted"/>
<protein>
    <submittedName>
        <fullName evidence="3">Pex24p domain-containing protein</fullName>
    </submittedName>
</protein>
<evidence type="ECO:0000313" key="2">
    <source>
        <dbReference type="Proteomes" id="UP000050794"/>
    </source>
</evidence>
<name>A0A183U149_TOXCA</name>
<reference evidence="1 2" key="2">
    <citation type="submission" date="2018-11" db="EMBL/GenBank/DDBJ databases">
        <authorList>
            <consortium name="Pathogen Informatics"/>
        </authorList>
    </citation>
    <scope>NUCLEOTIDE SEQUENCE [LARGE SCALE GENOMIC DNA]</scope>
</reference>
<dbReference type="WBParaSite" id="TCNE_0000221901-mRNA-1">
    <property type="protein sequence ID" value="TCNE_0000221901-mRNA-1"/>
    <property type="gene ID" value="TCNE_0000221901"/>
</dbReference>
<gene>
    <name evidence="1" type="ORF">TCNE_LOCUS2218</name>
</gene>
<sequence>MAETFFYCRSASKKALHVTLVRGSTGQVPQQQLAVMCLRDAAKLLGSISHDPAISIPDVIITMNDGPELLAYARVRINEEEAVAGVVEVRMWFGKAQDRSSWEKAIEPGRIHYLAEVFENEWRETFTHRWHASDNGGEFARWTDETRSICLNPHALFLHDGWNFLGERKTLPCHQMWIGPDANRIEYEEELFEVQTRKGNDWKLVGFTKADGGAVPGQGVMNLMCPQGWRWIGEWTIDRTLEGDACGWSYALENTFNELDSRVDHAEGTEHNFRRRRWRRIRVENAGLADKDFATFRTGVKSAHWEV</sequence>